<evidence type="ECO:0000313" key="7">
    <source>
        <dbReference type="Proteomes" id="UP000447434"/>
    </source>
</evidence>
<evidence type="ECO:0000256" key="2">
    <source>
        <dbReference type="ARBA" id="ARBA00007267"/>
    </source>
</evidence>
<dbReference type="InterPro" id="IPR044522">
    <property type="entry name" value="TSO1-like"/>
</dbReference>
<evidence type="ECO:0000313" key="6">
    <source>
        <dbReference type="EMBL" id="KAE9589003.1"/>
    </source>
</evidence>
<sequence>MYIYSSLSGPCTSWLRLYSIVTKPLDRGATTGTRLSDALHGMNSTSLISCRKMDNKKRGLISSIDTGNESYEIDALVAADSFIFESPSLEECFSINPANVNVKRRLSPYGAGNSDEINRPSRIEEKKKVPITNDENGCKGCNCRKSKCLKLYCDCFSAGILCSDLCYCQGCLNRQEYQDAVLETRRLIGSRNPLAFVPKVVHHTTDIPSTNRKDVNLTTPSSSRHKRGCNCKRSTCLKKYCECYQVVGCRCEGCKNTYGRKGDYVPIQYSLTKERVIENGSNSTFYNVLDMVTSMPELHDLHRFSPITPSLQCSDQGKKDAKFRFHSGKYLPSPESANVNMISYHPKYTKSLQNSHLETNKVLETDSYEWQMNQLKTPTCNSIANAPQFTPLSSYPRESMSFTAKTKVWTDIPQSRLCHGSIRHLSSSSLGWQGETQDVNESYESDRSNSKVSTNPVKANWPTPIYNDSKFILKAVPSFTPLTPSTDNKGNEVTVPSSDTIPKLMSMSSSNV</sequence>
<dbReference type="GO" id="GO:0003700">
    <property type="term" value="F:DNA-binding transcription factor activity"/>
    <property type="evidence" value="ECO:0007669"/>
    <property type="project" value="InterPro"/>
</dbReference>
<dbReference type="InterPro" id="IPR033467">
    <property type="entry name" value="Tesmin/TSO1-like_CXC"/>
</dbReference>
<dbReference type="Pfam" id="PF03638">
    <property type="entry name" value="TCR"/>
    <property type="match status" value="2"/>
</dbReference>
<feature type="compositionally biased region" description="Polar residues" evidence="4">
    <location>
        <begin position="494"/>
        <end position="512"/>
    </location>
</feature>
<keyword evidence="3" id="KW-0539">Nucleus</keyword>
<proteinExistence type="inferred from homology"/>
<evidence type="ECO:0000259" key="5">
    <source>
        <dbReference type="PROSITE" id="PS51634"/>
    </source>
</evidence>
<dbReference type="PROSITE" id="PS51634">
    <property type="entry name" value="CRC"/>
    <property type="match status" value="1"/>
</dbReference>
<evidence type="ECO:0000256" key="4">
    <source>
        <dbReference type="SAM" id="MobiDB-lite"/>
    </source>
</evidence>
<dbReference type="InterPro" id="IPR005172">
    <property type="entry name" value="CRC"/>
</dbReference>
<name>A0A6A4NAF8_LUPAL</name>
<keyword evidence="7" id="KW-1185">Reference proteome</keyword>
<dbReference type="PANTHER" id="PTHR46159:SF6">
    <property type="entry name" value="OS12G0605300 PROTEIN"/>
    <property type="match status" value="1"/>
</dbReference>
<dbReference type="Proteomes" id="UP000447434">
    <property type="component" value="Chromosome 22"/>
</dbReference>
<dbReference type="OrthoDB" id="6283463at2759"/>
<dbReference type="AlphaFoldDB" id="A0A6A4NAF8"/>
<organism evidence="6 7">
    <name type="scientific">Lupinus albus</name>
    <name type="common">White lupine</name>
    <name type="synonym">Lupinus termis</name>
    <dbReference type="NCBI Taxonomy" id="3870"/>
    <lineage>
        <taxon>Eukaryota</taxon>
        <taxon>Viridiplantae</taxon>
        <taxon>Streptophyta</taxon>
        <taxon>Embryophyta</taxon>
        <taxon>Tracheophyta</taxon>
        <taxon>Spermatophyta</taxon>
        <taxon>Magnoliopsida</taxon>
        <taxon>eudicotyledons</taxon>
        <taxon>Gunneridae</taxon>
        <taxon>Pentapetalae</taxon>
        <taxon>rosids</taxon>
        <taxon>fabids</taxon>
        <taxon>Fabales</taxon>
        <taxon>Fabaceae</taxon>
        <taxon>Papilionoideae</taxon>
        <taxon>50 kb inversion clade</taxon>
        <taxon>genistoids sensu lato</taxon>
        <taxon>core genistoids</taxon>
        <taxon>Genisteae</taxon>
        <taxon>Lupinus</taxon>
    </lineage>
</organism>
<dbReference type="EMBL" id="WOCE01000022">
    <property type="protein sequence ID" value="KAE9589003.1"/>
    <property type="molecule type" value="Genomic_DNA"/>
</dbReference>
<comment type="caution">
    <text evidence="6">The sequence shown here is derived from an EMBL/GenBank/DDBJ whole genome shotgun (WGS) entry which is preliminary data.</text>
</comment>
<dbReference type="GO" id="GO:0005634">
    <property type="term" value="C:nucleus"/>
    <property type="evidence" value="ECO:0007669"/>
    <property type="project" value="UniProtKB-SubCell"/>
</dbReference>
<feature type="region of interest" description="Disordered" evidence="4">
    <location>
        <begin position="436"/>
        <end position="455"/>
    </location>
</feature>
<gene>
    <name evidence="6" type="ORF">Lalb_Chr22g0361531</name>
</gene>
<comment type="similarity">
    <text evidence="2">Belongs to the lin-54 family.</text>
</comment>
<dbReference type="PANTHER" id="PTHR46159">
    <property type="entry name" value="PROTEIN TESMIN/TSO1-LIKE CXC 2"/>
    <property type="match status" value="1"/>
</dbReference>
<protein>
    <submittedName>
        <fullName evidence="6">Putative transcription factor Tesmin family</fullName>
    </submittedName>
</protein>
<dbReference type="SMART" id="SM01114">
    <property type="entry name" value="CXC"/>
    <property type="match status" value="2"/>
</dbReference>
<comment type="subcellular location">
    <subcellularLocation>
        <location evidence="1">Nucleus</location>
    </subcellularLocation>
</comment>
<evidence type="ECO:0000256" key="1">
    <source>
        <dbReference type="ARBA" id="ARBA00004123"/>
    </source>
</evidence>
<feature type="region of interest" description="Disordered" evidence="4">
    <location>
        <begin position="482"/>
        <end position="512"/>
    </location>
</feature>
<evidence type="ECO:0000256" key="3">
    <source>
        <dbReference type="ARBA" id="ARBA00023242"/>
    </source>
</evidence>
<reference evidence="7" key="1">
    <citation type="journal article" date="2020" name="Nat. Commun.">
        <title>Genome sequence of the cluster root forming white lupin.</title>
        <authorList>
            <person name="Hufnagel B."/>
            <person name="Marques A."/>
            <person name="Soriano A."/>
            <person name="Marques L."/>
            <person name="Divol F."/>
            <person name="Doumas P."/>
            <person name="Sallet E."/>
            <person name="Mancinotti D."/>
            <person name="Carrere S."/>
            <person name="Marande W."/>
            <person name="Arribat S."/>
            <person name="Keller J."/>
            <person name="Huneau C."/>
            <person name="Blein T."/>
            <person name="Aime D."/>
            <person name="Laguerre M."/>
            <person name="Taylor J."/>
            <person name="Schubert V."/>
            <person name="Nelson M."/>
            <person name="Geu-Flores F."/>
            <person name="Crespi M."/>
            <person name="Gallardo-Guerrero K."/>
            <person name="Delaux P.-M."/>
            <person name="Salse J."/>
            <person name="Berges H."/>
            <person name="Guyot R."/>
            <person name="Gouzy J."/>
            <person name="Peret B."/>
        </authorList>
    </citation>
    <scope>NUCLEOTIDE SEQUENCE [LARGE SCALE GENOMIC DNA]</scope>
    <source>
        <strain evidence="7">cv. Amiga</strain>
    </source>
</reference>
<accession>A0A6A4NAF8</accession>
<feature type="domain" description="CRC" evidence="5">
    <location>
        <begin position="137"/>
        <end position="259"/>
    </location>
</feature>